<evidence type="ECO:0000256" key="3">
    <source>
        <dbReference type="ARBA" id="ARBA00022490"/>
    </source>
</evidence>
<dbReference type="GO" id="GO:0005851">
    <property type="term" value="C:eukaryotic translation initiation factor 2B complex"/>
    <property type="evidence" value="ECO:0007669"/>
    <property type="project" value="TreeGrafter"/>
</dbReference>
<evidence type="ECO:0000256" key="6">
    <source>
        <dbReference type="ARBA" id="ARBA00044196"/>
    </source>
</evidence>
<evidence type="ECO:0000256" key="2">
    <source>
        <dbReference type="ARBA" id="ARBA00007878"/>
    </source>
</evidence>
<comment type="caution">
    <text evidence="12">The sequence shown here is derived from an EMBL/GenBank/DDBJ whole genome shotgun (WGS) entry which is preliminary data.</text>
</comment>
<dbReference type="GO" id="GO:0003743">
    <property type="term" value="F:translation initiation factor activity"/>
    <property type="evidence" value="ECO:0007669"/>
    <property type="project" value="UniProtKB-KW"/>
</dbReference>
<dbReference type="Gene3D" id="3.90.550.10">
    <property type="entry name" value="Spore Coat Polysaccharide Biosynthesis Protein SpsA, Chain A"/>
    <property type="match status" value="1"/>
</dbReference>
<dbReference type="Pfam" id="PF00483">
    <property type="entry name" value="NTP_transferase"/>
    <property type="match status" value="1"/>
</dbReference>
<dbReference type="InterPro" id="IPR005835">
    <property type="entry name" value="NTP_transferase_dom"/>
</dbReference>
<dbReference type="Pfam" id="PF25084">
    <property type="entry name" value="LbH_EIF2B"/>
    <property type="match status" value="1"/>
</dbReference>
<comment type="subunit">
    <text evidence="9">Component of the translation initiation factor 2B (eIF2B) complex which is a heterodecamer of two sets of five different subunits: alpha, beta, gamma, delta and epsilon. Subunits alpha, beta and delta comprise a regulatory subcomplex and subunits epsilon and gamma comprise a catalytic subcomplex. Within the complex, the hexameric regulatory complex resides at the center, with the two heterodimeric catalytic subcomplexes bound on opposite sides.</text>
</comment>
<evidence type="ECO:0000313" key="13">
    <source>
        <dbReference type="Proteomes" id="UP000271974"/>
    </source>
</evidence>
<dbReference type="PANTHER" id="PTHR45989">
    <property type="entry name" value="TRANSLATION INITIATION FACTOR EIF-2B SUBUNIT GAMMA"/>
    <property type="match status" value="1"/>
</dbReference>
<keyword evidence="3" id="KW-0963">Cytoplasm</keyword>
<protein>
    <recommendedName>
        <fullName evidence="6">Translation initiation factor eIF2B subunit gamma</fullName>
    </recommendedName>
    <alternativeName>
        <fullName evidence="7">eIF2B GDP-GTP exchange factor subunit gamma</fullName>
    </alternativeName>
</protein>
<evidence type="ECO:0000256" key="9">
    <source>
        <dbReference type="ARBA" id="ARBA00046432"/>
    </source>
</evidence>
<evidence type="ECO:0000256" key="7">
    <source>
        <dbReference type="ARBA" id="ARBA00044229"/>
    </source>
</evidence>
<keyword evidence="4" id="KW-0396">Initiation factor</keyword>
<proteinExistence type="inferred from homology"/>
<feature type="domain" description="Nucleotidyl transferase" evidence="10">
    <location>
        <begin position="9"/>
        <end position="141"/>
    </location>
</feature>
<accession>A0A433U6G9</accession>
<evidence type="ECO:0000259" key="11">
    <source>
        <dbReference type="Pfam" id="PF25084"/>
    </source>
</evidence>
<dbReference type="PANTHER" id="PTHR45989:SF1">
    <property type="entry name" value="TRANSLATION INITIATION FACTOR EIF-2B SUBUNIT GAMMA"/>
    <property type="match status" value="1"/>
</dbReference>
<dbReference type="Proteomes" id="UP000271974">
    <property type="component" value="Unassembled WGS sequence"/>
</dbReference>
<comment type="similarity">
    <text evidence="2">Belongs to the eIF-2B gamma/epsilon subunits family.</text>
</comment>
<keyword evidence="13" id="KW-1185">Reference proteome</keyword>
<organism evidence="12 13">
    <name type="scientific">Elysia chlorotica</name>
    <name type="common">Eastern emerald elysia</name>
    <name type="synonym">Sea slug</name>
    <dbReference type="NCBI Taxonomy" id="188477"/>
    <lineage>
        <taxon>Eukaryota</taxon>
        <taxon>Metazoa</taxon>
        <taxon>Spiralia</taxon>
        <taxon>Lophotrochozoa</taxon>
        <taxon>Mollusca</taxon>
        <taxon>Gastropoda</taxon>
        <taxon>Heterobranchia</taxon>
        <taxon>Euthyneura</taxon>
        <taxon>Panpulmonata</taxon>
        <taxon>Sacoglossa</taxon>
        <taxon>Placobranchoidea</taxon>
        <taxon>Plakobranchidae</taxon>
        <taxon>Elysia</taxon>
    </lineage>
</organism>
<evidence type="ECO:0000256" key="8">
    <source>
        <dbReference type="ARBA" id="ARBA00045373"/>
    </source>
</evidence>
<dbReference type="OrthoDB" id="10250549at2759"/>
<evidence type="ECO:0000313" key="12">
    <source>
        <dbReference type="EMBL" id="RUS89421.1"/>
    </source>
</evidence>
<gene>
    <name evidence="12" type="ORF">EGW08_002794</name>
</gene>
<evidence type="ECO:0000256" key="5">
    <source>
        <dbReference type="ARBA" id="ARBA00022917"/>
    </source>
</evidence>
<feature type="domain" description="EIF2B subunit epsilon/gamma LbH" evidence="11">
    <location>
        <begin position="369"/>
        <end position="457"/>
    </location>
</feature>
<comment type="function">
    <text evidence="8">Acts as a component of the translation initiation factor 2B (eIF2B) complex, which catalyzes the exchange of GDP for GTP on the eukaryotic initiation factor 2 (eIF2) complex gamma subunit. Its guanine nucleotide exchange factor activity is repressed when bound to eIF2 complex phosphorylated on the alpha subunit, thereby limiting the amount of methionyl-initiator methionine tRNA available to the ribosome and consequently global translation is repressed.</text>
</comment>
<dbReference type="Gene3D" id="2.160.10.10">
    <property type="entry name" value="Hexapeptide repeat proteins"/>
    <property type="match status" value="1"/>
</dbReference>
<reference evidence="12 13" key="1">
    <citation type="submission" date="2019-01" db="EMBL/GenBank/DDBJ databases">
        <title>A draft genome assembly of the solar-powered sea slug Elysia chlorotica.</title>
        <authorList>
            <person name="Cai H."/>
            <person name="Li Q."/>
            <person name="Fang X."/>
            <person name="Li J."/>
            <person name="Curtis N.E."/>
            <person name="Altenburger A."/>
            <person name="Shibata T."/>
            <person name="Feng M."/>
            <person name="Maeda T."/>
            <person name="Schwartz J.A."/>
            <person name="Shigenobu S."/>
            <person name="Lundholm N."/>
            <person name="Nishiyama T."/>
            <person name="Yang H."/>
            <person name="Hasebe M."/>
            <person name="Li S."/>
            <person name="Pierce S.K."/>
            <person name="Wang J."/>
        </authorList>
    </citation>
    <scope>NUCLEOTIDE SEQUENCE [LARGE SCALE GENOMIC DNA]</scope>
    <source>
        <strain evidence="12">EC2010</strain>
        <tissue evidence="12">Whole organism of an adult</tissue>
    </source>
</reference>
<dbReference type="STRING" id="188477.A0A433U6G9"/>
<dbReference type="InterPro" id="IPR056764">
    <property type="entry name" value="LbH_EIF2B3/5"/>
</dbReference>
<dbReference type="AlphaFoldDB" id="A0A433U6G9"/>
<name>A0A433U6G9_ELYCH</name>
<comment type="subcellular location">
    <subcellularLocation>
        <location evidence="1">Cytoplasm</location>
        <location evidence="1">Cytosol</location>
    </subcellularLocation>
</comment>
<keyword evidence="5" id="KW-0648">Protein biosynthesis</keyword>
<dbReference type="GO" id="GO:0005829">
    <property type="term" value="C:cytosol"/>
    <property type="evidence" value="ECO:0007669"/>
    <property type="project" value="UniProtKB-SubCell"/>
</dbReference>
<dbReference type="InterPro" id="IPR029044">
    <property type="entry name" value="Nucleotide-diphossugar_trans"/>
</dbReference>
<evidence type="ECO:0000259" key="10">
    <source>
        <dbReference type="Pfam" id="PF00483"/>
    </source>
</evidence>
<dbReference type="SUPFAM" id="SSF53448">
    <property type="entry name" value="Nucleotide-diphospho-sugar transferases"/>
    <property type="match status" value="1"/>
</dbReference>
<dbReference type="CDD" id="cd04652">
    <property type="entry name" value="LbH_eIF2B_gamma_C"/>
    <property type="match status" value="1"/>
</dbReference>
<sequence length="479" mass="52482">MSNPGNITAVIMAAGMGSRMTDLNTECPKALLPVGRYPMIWYPIRTLEKSGFSEIIIITRQSWQDQLASTLNSGKMSIHAKLEFLAIPDQEDIGTADSLRHIADRVKTNALVVSCDLITDSDLLDLMSVHRKNNSCLTVMLSQLPNSLTADTVVPGFKAKQKSNSGEKISIGFEYNNLEHIVYWKAQVDMEDEFVTFSKKFLNRFPCARIQSNWTDCHVYLIRDFVIKYLKDKSDISSVQGELVPLAVKKQMSVFLPILPQEESSMASPGGDMKVDKKKDLIDYAGETSNHLSHIIQSLSLTSPSFGTNEDAPRKNLIGCFAYRQTEGFCVRANTIAAYAEASKQMPRLTSNFLPTKQKAGPNVPEGTVIKPKSQVGADSMLGENVTIGEKVSIKKSVLGKNCSVGDGVKITNSVIMDGVSISQNCIISNCIVSQSAKIETGCQLSNCIIGDNQTIATMSIHNNDVLSNLAHMMSVPLE</sequence>
<evidence type="ECO:0000256" key="1">
    <source>
        <dbReference type="ARBA" id="ARBA00004514"/>
    </source>
</evidence>
<evidence type="ECO:0000256" key="4">
    <source>
        <dbReference type="ARBA" id="ARBA00022540"/>
    </source>
</evidence>
<dbReference type="EMBL" id="RQTK01000056">
    <property type="protein sequence ID" value="RUS89421.1"/>
    <property type="molecule type" value="Genomic_DNA"/>
</dbReference>
<dbReference type="GO" id="GO:0002183">
    <property type="term" value="P:cytoplasmic translational initiation"/>
    <property type="evidence" value="ECO:0007669"/>
    <property type="project" value="TreeGrafter"/>
</dbReference>
<dbReference type="GO" id="GO:0005085">
    <property type="term" value="F:guanyl-nucleotide exchange factor activity"/>
    <property type="evidence" value="ECO:0007669"/>
    <property type="project" value="TreeGrafter"/>
</dbReference>
<dbReference type="InterPro" id="IPR051960">
    <property type="entry name" value="eIF2B_gamma"/>
</dbReference>